<dbReference type="AlphaFoldDB" id="F6HG19"/>
<dbReference type="InParanoid" id="F6HG19"/>
<dbReference type="Proteomes" id="UP000009183">
    <property type="component" value="Chromosome 1"/>
</dbReference>
<accession>F6HG19</accession>
<gene>
    <name evidence="1" type="ordered locus">VIT_01s0010g01860</name>
</gene>
<dbReference type="PaxDb" id="29760-VIT_01s0010g01860.t01"/>
<keyword evidence="2" id="KW-1185">Reference proteome</keyword>
<dbReference type="EMBL" id="FN595754">
    <property type="protein sequence ID" value="CCB51212.1"/>
    <property type="molecule type" value="Genomic_DNA"/>
</dbReference>
<sequence>MTSLKRVRVLCLSHPLYPDYKLSKTGKI</sequence>
<proteinExistence type="predicted"/>
<name>F6HG19_VITVI</name>
<organism evidence="1 2">
    <name type="scientific">Vitis vinifera</name>
    <name type="common">Grape</name>
    <dbReference type="NCBI Taxonomy" id="29760"/>
    <lineage>
        <taxon>Eukaryota</taxon>
        <taxon>Viridiplantae</taxon>
        <taxon>Streptophyta</taxon>
        <taxon>Embryophyta</taxon>
        <taxon>Tracheophyta</taxon>
        <taxon>Spermatophyta</taxon>
        <taxon>Magnoliopsida</taxon>
        <taxon>eudicotyledons</taxon>
        <taxon>Gunneridae</taxon>
        <taxon>Pentapetalae</taxon>
        <taxon>rosids</taxon>
        <taxon>Vitales</taxon>
        <taxon>Vitaceae</taxon>
        <taxon>Viteae</taxon>
        <taxon>Vitis</taxon>
    </lineage>
</organism>
<dbReference type="HOGENOM" id="CLU_3413543_0_0_1"/>
<protein>
    <submittedName>
        <fullName evidence="1">Uncharacterized protein</fullName>
    </submittedName>
</protein>
<evidence type="ECO:0000313" key="2">
    <source>
        <dbReference type="Proteomes" id="UP000009183"/>
    </source>
</evidence>
<reference evidence="2" key="1">
    <citation type="journal article" date="2007" name="Nature">
        <title>The grapevine genome sequence suggests ancestral hexaploidization in major angiosperm phyla.</title>
        <authorList>
            <consortium name="The French-Italian Public Consortium for Grapevine Genome Characterization."/>
            <person name="Jaillon O."/>
            <person name="Aury J.-M."/>
            <person name="Noel B."/>
            <person name="Policriti A."/>
            <person name="Clepet C."/>
            <person name="Casagrande A."/>
            <person name="Choisne N."/>
            <person name="Aubourg S."/>
            <person name="Vitulo N."/>
            <person name="Jubin C."/>
            <person name="Vezzi A."/>
            <person name="Legeai F."/>
            <person name="Hugueney P."/>
            <person name="Dasilva C."/>
            <person name="Horner D."/>
            <person name="Mica E."/>
            <person name="Jublot D."/>
            <person name="Poulain J."/>
            <person name="Bruyere C."/>
            <person name="Billault A."/>
            <person name="Segurens B."/>
            <person name="Gouyvenoux M."/>
            <person name="Ugarte E."/>
            <person name="Cattonaro F."/>
            <person name="Anthouard V."/>
            <person name="Vico V."/>
            <person name="Del Fabbro C."/>
            <person name="Alaux M."/>
            <person name="Di Gaspero G."/>
            <person name="Dumas V."/>
            <person name="Felice N."/>
            <person name="Paillard S."/>
            <person name="Juman I."/>
            <person name="Moroldo M."/>
            <person name="Scalabrin S."/>
            <person name="Canaguier A."/>
            <person name="Le Clainche I."/>
            <person name="Malacrida G."/>
            <person name="Durand E."/>
            <person name="Pesole G."/>
            <person name="Laucou V."/>
            <person name="Chatelet P."/>
            <person name="Merdinoglu D."/>
            <person name="Delledonne M."/>
            <person name="Pezzotti M."/>
            <person name="Lecharny A."/>
            <person name="Scarpelli C."/>
            <person name="Artiguenave F."/>
            <person name="Pe M.E."/>
            <person name="Valle G."/>
            <person name="Morgante M."/>
            <person name="Caboche M."/>
            <person name="Adam-Blondon A.-F."/>
            <person name="Weissenbach J."/>
            <person name="Quetier F."/>
            <person name="Wincker P."/>
        </authorList>
    </citation>
    <scope>NUCLEOTIDE SEQUENCE [LARGE SCALE GENOMIC DNA]</scope>
    <source>
        <strain evidence="2">cv. Pinot noir / PN40024</strain>
    </source>
</reference>
<evidence type="ECO:0000313" key="1">
    <source>
        <dbReference type="EMBL" id="CCB51212.1"/>
    </source>
</evidence>